<organism evidence="3 4">
    <name type="scientific">Pseudoduganella lurida</name>
    <dbReference type="NCBI Taxonomy" id="1036180"/>
    <lineage>
        <taxon>Bacteria</taxon>
        <taxon>Pseudomonadati</taxon>
        <taxon>Pseudomonadota</taxon>
        <taxon>Betaproteobacteria</taxon>
        <taxon>Burkholderiales</taxon>
        <taxon>Oxalobacteraceae</taxon>
        <taxon>Telluria group</taxon>
        <taxon>Pseudoduganella</taxon>
    </lineage>
</organism>
<evidence type="ECO:0000313" key="3">
    <source>
        <dbReference type="EMBL" id="TWI69238.1"/>
    </source>
</evidence>
<dbReference type="OrthoDB" id="8760087at2"/>
<sequence length="320" mass="33853">MLFDIKIAMVDARAAEVWHWQHGIHPPRPAFRHHHHHRRHSLRRSGWHIDERCDHALQKGVLFSMTEKNHDAASAAPPASAGTGTGAGATAPGLPPTNRRLLWAVASLAAVLAILIVTWLVRAVGTEKAMFEVAKSVGPQLASPAPQPLPDTPAAAPATPTATPPGSPGMRTDTGDAREGDAVAESAQQMDGTAPIAVSPEGQREADRPQSGTTDSRDLGTASKAPKLPPAPGRVAATQRAGTGEGTPAPQRSAPAEQAHRQRSANAATRPAAPEDRLARETFRRCPALGDEGAVLCRWHICNGAAGKEAACRPYLERRR</sequence>
<evidence type="ECO:0000256" key="2">
    <source>
        <dbReference type="SAM" id="Phobius"/>
    </source>
</evidence>
<proteinExistence type="predicted"/>
<dbReference type="Proteomes" id="UP000318431">
    <property type="component" value="Unassembled WGS sequence"/>
</dbReference>
<keyword evidence="2" id="KW-0812">Transmembrane</keyword>
<accession>A0A562RJL6</accession>
<keyword evidence="4" id="KW-1185">Reference proteome</keyword>
<reference evidence="3 4" key="1">
    <citation type="journal article" date="2015" name="Stand. Genomic Sci.">
        <title>Genomic Encyclopedia of Bacterial and Archaeal Type Strains, Phase III: the genomes of soil and plant-associated and newly described type strains.</title>
        <authorList>
            <person name="Whitman W.B."/>
            <person name="Woyke T."/>
            <person name="Klenk H.P."/>
            <person name="Zhou Y."/>
            <person name="Lilburn T.G."/>
            <person name="Beck B.J."/>
            <person name="De Vos P."/>
            <person name="Vandamme P."/>
            <person name="Eisen J.A."/>
            <person name="Garrity G."/>
            <person name="Hugenholtz P."/>
            <person name="Kyrpides N.C."/>
        </authorList>
    </citation>
    <scope>NUCLEOTIDE SEQUENCE [LARGE SCALE GENOMIC DNA]</scope>
    <source>
        <strain evidence="3 4">CGMCC 1.10822</strain>
    </source>
</reference>
<feature type="transmembrane region" description="Helical" evidence="2">
    <location>
        <begin position="101"/>
        <end position="121"/>
    </location>
</feature>
<feature type="compositionally biased region" description="Low complexity" evidence="1">
    <location>
        <begin position="152"/>
        <end position="161"/>
    </location>
</feature>
<protein>
    <submittedName>
        <fullName evidence="3">Uncharacterized protein</fullName>
    </submittedName>
</protein>
<keyword evidence="2" id="KW-1133">Transmembrane helix</keyword>
<comment type="caution">
    <text evidence="3">The sequence shown here is derived from an EMBL/GenBank/DDBJ whole genome shotgun (WGS) entry which is preliminary data.</text>
</comment>
<evidence type="ECO:0000313" key="4">
    <source>
        <dbReference type="Proteomes" id="UP000318431"/>
    </source>
</evidence>
<gene>
    <name evidence="3" type="ORF">IP91_00304</name>
</gene>
<dbReference type="EMBL" id="VLLB01000001">
    <property type="protein sequence ID" value="TWI69238.1"/>
    <property type="molecule type" value="Genomic_DNA"/>
</dbReference>
<feature type="region of interest" description="Disordered" evidence="1">
    <location>
        <begin position="69"/>
        <end position="92"/>
    </location>
</feature>
<evidence type="ECO:0000256" key="1">
    <source>
        <dbReference type="SAM" id="MobiDB-lite"/>
    </source>
</evidence>
<feature type="compositionally biased region" description="Low complexity" evidence="1">
    <location>
        <begin position="72"/>
        <end position="92"/>
    </location>
</feature>
<dbReference type="AlphaFoldDB" id="A0A562RJL6"/>
<feature type="region of interest" description="Disordered" evidence="1">
    <location>
        <begin position="142"/>
        <end position="279"/>
    </location>
</feature>
<dbReference type="RefSeq" id="WP_145647005.1">
    <property type="nucleotide sequence ID" value="NZ_VLLB01000001.1"/>
</dbReference>
<name>A0A562RJL6_9BURK</name>
<keyword evidence="2" id="KW-0472">Membrane</keyword>